<feature type="compositionally biased region" description="Polar residues" evidence="1">
    <location>
        <begin position="367"/>
        <end position="376"/>
    </location>
</feature>
<protein>
    <submittedName>
        <fullName evidence="2">NYN domain-containing protein</fullName>
    </submittedName>
</protein>
<evidence type="ECO:0000256" key="1">
    <source>
        <dbReference type="SAM" id="MobiDB-lite"/>
    </source>
</evidence>
<accession>A0ABQ0GHK0</accession>
<organism evidence="2 3">
    <name type="scientific">Madurella fahalii</name>
    <dbReference type="NCBI Taxonomy" id="1157608"/>
    <lineage>
        <taxon>Eukaryota</taxon>
        <taxon>Fungi</taxon>
        <taxon>Dikarya</taxon>
        <taxon>Ascomycota</taxon>
        <taxon>Pezizomycotina</taxon>
        <taxon>Sordariomycetes</taxon>
        <taxon>Sordariomycetidae</taxon>
        <taxon>Sordariales</taxon>
        <taxon>Sordariales incertae sedis</taxon>
        <taxon>Madurella</taxon>
    </lineage>
</organism>
<evidence type="ECO:0000313" key="2">
    <source>
        <dbReference type="EMBL" id="GAB1317226.1"/>
    </source>
</evidence>
<dbReference type="Gene3D" id="3.40.50.1010">
    <property type="entry name" value="5'-nuclease"/>
    <property type="match status" value="1"/>
</dbReference>
<evidence type="ECO:0000313" key="3">
    <source>
        <dbReference type="Proteomes" id="UP001628179"/>
    </source>
</evidence>
<dbReference type="Proteomes" id="UP001628179">
    <property type="component" value="Unassembled WGS sequence"/>
</dbReference>
<sequence length="832" mass="91654">MSTSYFGRRERDGRHLGADFDLLAKWSRNFGLRAPVHSYHLSQLSNNDQTTLFSGAAHQFRLRQGPNNTVKLETVEDGVSTELSDQTDSIDLDPDVVAMMRSANYVRSEARNYELLCEVDDAQDESQAVSALKLSDAIIRGFDGETAEKIAEQAASDVLVSAGQKVLARWKAARLERLIAVDDETPVGTPKQTSITLDDIQFNRTPTKRSVPKCDETPVGTPKQASITPDKAPVTMPKEASIALDDIQFNRMPAERSTTAGDETAITTLKQANITPDDTQSRWTPTKRLATLGNEISVSTPKQASITLDDIQFNRTPTVRPTAKVFDHPFPKFDCPYPNSQGSQATPRPQPGIKCPSPHAATPDYGSETTVGSVDSGSPTYSFDEVLSSPEFESVDSFIDDADGGAGLLSFGITEELGLRGGEAAVSTPTPAARFFDLHDQASGGHLGAGLRQAFFALPGASAMLAASAAANASMRANAFNAVNPAYATIPFATDGMNSAAQSVGYVPDPFSGHNGAPDASAPVFTPEPKTPKYPVAKDQPWTGFTCYDVSYKPRNDQLIPKYWTTKLGKERYIRHKIRDLKLEDTRLRSDRVYGSVAREPIHIFVDLSNITIGFYNSMKEHRGIPEKRRVVAPAFSFKNFDTILTRDRNVTKRIVAGSLSNTHVKKWPEYMLQARDLKYEMNILQRVLKPASPSRKRKSKNGAREPESPASGPDTSGDDAYLQPMKQGEQGVDELLHLKILQSAMDTPNPGTMVLATGDAASAEYSDGFKKNIERVLALGWHIELYGWRRNISSAWREPEFAEKWQHQFKIVELDEFCEELFDMTIESLEQ</sequence>
<gene>
    <name evidence="2" type="ORF">MFIFM68171_07436</name>
</gene>
<feature type="region of interest" description="Disordered" evidence="1">
    <location>
        <begin position="338"/>
        <end position="376"/>
    </location>
</feature>
<comment type="caution">
    <text evidence="2">The sequence shown here is derived from an EMBL/GenBank/DDBJ whole genome shotgun (WGS) entry which is preliminary data.</text>
</comment>
<dbReference type="EMBL" id="BAAFSV010000004">
    <property type="protein sequence ID" value="GAB1317226.1"/>
    <property type="molecule type" value="Genomic_DNA"/>
</dbReference>
<dbReference type="PANTHER" id="PTHR15837">
    <property type="entry name" value="RAN GUANINE NUCLEOTIDE RELEASE FACTOR"/>
    <property type="match status" value="1"/>
</dbReference>
<proteinExistence type="predicted"/>
<feature type="region of interest" description="Disordered" evidence="1">
    <location>
        <begin position="691"/>
        <end position="724"/>
    </location>
</feature>
<feature type="compositionally biased region" description="Polar residues" evidence="1">
    <location>
        <begin position="338"/>
        <end position="347"/>
    </location>
</feature>
<keyword evidence="3" id="KW-1185">Reference proteome</keyword>
<name>A0ABQ0GHK0_9PEZI</name>
<dbReference type="GeneID" id="98178179"/>
<feature type="region of interest" description="Disordered" evidence="1">
    <location>
        <begin position="206"/>
        <end position="234"/>
    </location>
</feature>
<dbReference type="CDD" id="cd18724">
    <property type="entry name" value="PIN_LabA-like"/>
    <property type="match status" value="1"/>
</dbReference>
<dbReference type="InterPro" id="IPR007681">
    <property type="entry name" value="Mog1"/>
</dbReference>
<dbReference type="PANTHER" id="PTHR15837:SF5">
    <property type="entry name" value="NYN DOMAIN-CONTAINING PROTEIN"/>
    <property type="match status" value="1"/>
</dbReference>
<reference evidence="2 3" key="1">
    <citation type="submission" date="2024-09" db="EMBL/GenBank/DDBJ databases">
        <title>Itraconazole resistance in Madurella fahalii resulting from another homologue of gene encoding cytochrome P450 14-alpha sterol demethylase (CYP51).</title>
        <authorList>
            <person name="Yoshioka I."/>
            <person name="Fahal A.H."/>
            <person name="Kaneko S."/>
            <person name="Yaguchi T."/>
        </authorList>
    </citation>
    <scope>NUCLEOTIDE SEQUENCE [LARGE SCALE GENOMIC DNA]</scope>
    <source>
        <strain evidence="2 3">IFM 68171</strain>
    </source>
</reference>
<dbReference type="RefSeq" id="XP_070918957.1">
    <property type="nucleotide sequence ID" value="XM_071062856.1"/>
</dbReference>